<dbReference type="Proteomes" id="UP000427769">
    <property type="component" value="Chromosome"/>
</dbReference>
<protein>
    <submittedName>
        <fullName evidence="2">Glyoxalase</fullName>
    </submittedName>
</protein>
<dbReference type="OrthoDB" id="5801364at2"/>
<accession>A0A5K7Z5Q3</accession>
<reference evidence="2 3" key="1">
    <citation type="submission" date="2019-11" db="EMBL/GenBank/DDBJ databases">
        <title>Comparative genomics of hydrocarbon-degrading Desulfosarcina strains.</title>
        <authorList>
            <person name="Watanabe M."/>
            <person name="Kojima H."/>
            <person name="Fukui M."/>
        </authorList>
    </citation>
    <scope>NUCLEOTIDE SEQUENCE [LARGE SCALE GENOMIC DNA]</scope>
    <source>
        <strain evidence="2 3">PP31</strain>
    </source>
</reference>
<keyword evidence="3" id="KW-1185">Reference proteome</keyword>
<sequence length="224" mass="24953">MQTRIDHLVIGARTLAEGVNYVKDLLGVDIPYGGVHPKMGTHNHLMQLGDDAFLEIIAVNHNSEPPDRPRWFGLDDGFIRQRIEQQPSLLTWVVNTQSIEELMRQSTFSLGKAELVSRGNLNWYFGLPDDGRLLAGGMLPYAIEWQTDEHPSANMADLGCRLSGLEIYHSYPQWLQSALSSIGASDLVKIHALPKNAVPYMTALINTPDGIKELSSFPSFKKIS</sequence>
<evidence type="ECO:0000313" key="2">
    <source>
        <dbReference type="EMBL" id="BBO76060.1"/>
    </source>
</evidence>
<dbReference type="InterPro" id="IPR025870">
    <property type="entry name" value="Glyoxalase-like_dom"/>
</dbReference>
<organism evidence="2 3">
    <name type="scientific">Desulfosarcina widdelii</name>
    <dbReference type="NCBI Taxonomy" id="947919"/>
    <lineage>
        <taxon>Bacteria</taxon>
        <taxon>Pseudomonadati</taxon>
        <taxon>Thermodesulfobacteriota</taxon>
        <taxon>Desulfobacteria</taxon>
        <taxon>Desulfobacterales</taxon>
        <taxon>Desulfosarcinaceae</taxon>
        <taxon>Desulfosarcina</taxon>
    </lineage>
</organism>
<evidence type="ECO:0000313" key="3">
    <source>
        <dbReference type="Proteomes" id="UP000427769"/>
    </source>
</evidence>
<dbReference type="Gene3D" id="3.10.180.10">
    <property type="entry name" value="2,3-Dihydroxybiphenyl 1,2-Dioxygenase, domain 1"/>
    <property type="match status" value="1"/>
</dbReference>
<dbReference type="RefSeq" id="WP_155304917.1">
    <property type="nucleotide sequence ID" value="NZ_AP021875.1"/>
</dbReference>
<dbReference type="EMBL" id="AP021875">
    <property type="protein sequence ID" value="BBO76060.1"/>
    <property type="molecule type" value="Genomic_DNA"/>
</dbReference>
<dbReference type="AlphaFoldDB" id="A0A5K7Z5Q3"/>
<gene>
    <name evidence="2" type="ORF">DSCW_34770</name>
</gene>
<proteinExistence type="predicted"/>
<dbReference type="InterPro" id="IPR029068">
    <property type="entry name" value="Glyas_Bleomycin-R_OHBP_Dase"/>
</dbReference>
<name>A0A5K7Z5Q3_9BACT</name>
<feature type="domain" description="Glyoxalase-like" evidence="1">
    <location>
        <begin position="5"/>
        <end position="181"/>
    </location>
</feature>
<evidence type="ECO:0000259" key="1">
    <source>
        <dbReference type="Pfam" id="PF13468"/>
    </source>
</evidence>
<dbReference type="KEGG" id="dwd:DSCW_34770"/>
<dbReference type="Pfam" id="PF13468">
    <property type="entry name" value="Glyoxalase_3"/>
    <property type="match status" value="1"/>
</dbReference>